<name>A0ABY5Y2Z7_9BACT</name>
<accession>A0ABY5Y2Z7</accession>
<dbReference type="RefSeq" id="WP_334315203.1">
    <property type="nucleotide sequence ID" value="NZ_CP065938.1"/>
</dbReference>
<evidence type="ECO:0000313" key="2">
    <source>
        <dbReference type="Proteomes" id="UP001058120"/>
    </source>
</evidence>
<dbReference type="EMBL" id="CP065938">
    <property type="protein sequence ID" value="UWX05618.1"/>
    <property type="molecule type" value="Genomic_DNA"/>
</dbReference>
<organism evidence="1 2">
    <name type="scientific">Taurinivorans muris</name>
    <dbReference type="NCBI Taxonomy" id="2787751"/>
    <lineage>
        <taxon>Bacteria</taxon>
        <taxon>Pseudomonadati</taxon>
        <taxon>Thermodesulfobacteriota</taxon>
        <taxon>Desulfovibrionia</taxon>
        <taxon>Desulfovibrionales</taxon>
        <taxon>Desulfovibrionaceae</taxon>
        <taxon>Taurinivorans</taxon>
    </lineage>
</organism>
<evidence type="ECO:0000313" key="1">
    <source>
        <dbReference type="EMBL" id="UWX05618.1"/>
    </source>
</evidence>
<gene>
    <name evidence="1" type="ORF">JBF11_09265</name>
</gene>
<proteinExistence type="predicted"/>
<sequence length="127" mass="14230">MDLTNGSPMEQVCLKLDNGGEMNFKGRLFSESSWYDEDEASLTTQKLYVTDSHEQVYSVVSGDGKTKERRAYRINMHGDSCTVNNGSTEMTLPFDMLMLAVRSLCRLEDDATPSLETVEETLRAANC</sequence>
<reference evidence="1" key="1">
    <citation type="submission" date="2020-12" db="EMBL/GenBank/DDBJ databases">
        <title>Taurinivorans muris gen. nov., sp. nov., fundamental and realized metabolic niche of a ubiquitous sulfidogenic bacterium in the murine intestine.</title>
        <authorList>
            <person name="Ye H."/>
            <person name="Hanson B.T."/>
            <person name="Loy A."/>
        </authorList>
    </citation>
    <scope>NUCLEOTIDE SEQUENCE</scope>
    <source>
        <strain evidence="1">LT0009</strain>
    </source>
</reference>
<keyword evidence="2" id="KW-1185">Reference proteome</keyword>
<protein>
    <submittedName>
        <fullName evidence="1">Uncharacterized protein</fullName>
    </submittedName>
</protein>
<dbReference type="Proteomes" id="UP001058120">
    <property type="component" value="Chromosome"/>
</dbReference>